<sequence length="118" mass="13571">MGLSLSGLLRPVVYSVTTQPSFAVALHNKWLVDSKSTLIALENIDCVPWDLRNMWLNCRSFLITIRWSHIYREGNSCADKLANLGHSFAQFKWWDSLPLELQDDFLRDKLGLPCSRFA</sequence>
<dbReference type="InterPro" id="IPR036397">
    <property type="entry name" value="RNaseH_sf"/>
</dbReference>
<gene>
    <name evidence="1" type="ORF">TSUD_180300</name>
</gene>
<dbReference type="InterPro" id="IPR053151">
    <property type="entry name" value="RNase_H-like"/>
</dbReference>
<evidence type="ECO:0000313" key="2">
    <source>
        <dbReference type="Proteomes" id="UP000242715"/>
    </source>
</evidence>
<dbReference type="PANTHER" id="PTHR47723">
    <property type="entry name" value="OS05G0353850 PROTEIN"/>
    <property type="match status" value="1"/>
</dbReference>
<keyword evidence="2" id="KW-1185">Reference proteome</keyword>
<evidence type="ECO:0000313" key="1">
    <source>
        <dbReference type="EMBL" id="GAU50560.1"/>
    </source>
</evidence>
<accession>A0A2Z6PHE5</accession>
<dbReference type="OrthoDB" id="1391789at2759"/>
<dbReference type="Gene3D" id="3.30.420.10">
    <property type="entry name" value="Ribonuclease H-like superfamily/Ribonuclease H"/>
    <property type="match status" value="1"/>
</dbReference>
<dbReference type="Proteomes" id="UP000242715">
    <property type="component" value="Unassembled WGS sequence"/>
</dbReference>
<dbReference type="EMBL" id="DF974803">
    <property type="protein sequence ID" value="GAU50560.1"/>
    <property type="molecule type" value="Genomic_DNA"/>
</dbReference>
<protein>
    <recommendedName>
        <fullName evidence="3">RNase H type-1 domain-containing protein</fullName>
    </recommendedName>
</protein>
<organism evidence="1 2">
    <name type="scientific">Trifolium subterraneum</name>
    <name type="common">Subterranean clover</name>
    <dbReference type="NCBI Taxonomy" id="3900"/>
    <lineage>
        <taxon>Eukaryota</taxon>
        <taxon>Viridiplantae</taxon>
        <taxon>Streptophyta</taxon>
        <taxon>Embryophyta</taxon>
        <taxon>Tracheophyta</taxon>
        <taxon>Spermatophyta</taxon>
        <taxon>Magnoliopsida</taxon>
        <taxon>eudicotyledons</taxon>
        <taxon>Gunneridae</taxon>
        <taxon>Pentapetalae</taxon>
        <taxon>rosids</taxon>
        <taxon>fabids</taxon>
        <taxon>Fabales</taxon>
        <taxon>Fabaceae</taxon>
        <taxon>Papilionoideae</taxon>
        <taxon>50 kb inversion clade</taxon>
        <taxon>NPAAA clade</taxon>
        <taxon>Hologalegina</taxon>
        <taxon>IRL clade</taxon>
        <taxon>Trifolieae</taxon>
        <taxon>Trifolium</taxon>
    </lineage>
</organism>
<dbReference type="AlphaFoldDB" id="A0A2Z6PHE5"/>
<dbReference type="GO" id="GO:0003676">
    <property type="term" value="F:nucleic acid binding"/>
    <property type="evidence" value="ECO:0007669"/>
    <property type="project" value="InterPro"/>
</dbReference>
<name>A0A2Z6PHE5_TRISU</name>
<proteinExistence type="predicted"/>
<reference evidence="2" key="1">
    <citation type="journal article" date="2017" name="Front. Plant Sci.">
        <title>Climate Clever Clovers: New Paradigm to Reduce the Environmental Footprint of Ruminants by Breeding Low Methanogenic Forages Utilizing Haplotype Variation.</title>
        <authorList>
            <person name="Kaur P."/>
            <person name="Appels R."/>
            <person name="Bayer P.E."/>
            <person name="Keeble-Gagnere G."/>
            <person name="Wang J."/>
            <person name="Hirakawa H."/>
            <person name="Shirasawa K."/>
            <person name="Vercoe P."/>
            <person name="Stefanova K."/>
            <person name="Durmic Z."/>
            <person name="Nichols P."/>
            <person name="Revell C."/>
            <person name="Isobe S.N."/>
            <person name="Edwards D."/>
            <person name="Erskine W."/>
        </authorList>
    </citation>
    <scope>NUCLEOTIDE SEQUENCE [LARGE SCALE GENOMIC DNA]</scope>
    <source>
        <strain evidence="2">cv. Daliak</strain>
    </source>
</reference>
<evidence type="ECO:0008006" key="3">
    <source>
        <dbReference type="Google" id="ProtNLM"/>
    </source>
</evidence>
<dbReference type="PANTHER" id="PTHR47723:SF23">
    <property type="entry name" value="REVERSE TRANSCRIPTASE-LIKE PROTEIN"/>
    <property type="match status" value="1"/>
</dbReference>